<dbReference type="SUPFAM" id="SSF50475">
    <property type="entry name" value="FMN-binding split barrel"/>
    <property type="match status" value="1"/>
</dbReference>
<evidence type="ECO:0000256" key="12">
    <source>
        <dbReference type="ARBA" id="ARBA00050530"/>
    </source>
</evidence>
<evidence type="ECO:0000256" key="13">
    <source>
        <dbReference type="ARBA" id="ARBA00052947"/>
    </source>
</evidence>
<comment type="catalytic activity">
    <reaction evidence="13">
        <text>pyridoxine 5'-phosphate + O2 = pyridoxal 5'-phosphate + H2O2</text>
        <dbReference type="Rhea" id="RHEA:15149"/>
        <dbReference type="ChEBI" id="CHEBI:15379"/>
        <dbReference type="ChEBI" id="CHEBI:16240"/>
        <dbReference type="ChEBI" id="CHEBI:58589"/>
        <dbReference type="ChEBI" id="CHEBI:597326"/>
        <dbReference type="EC" id="1.4.3.5"/>
    </reaction>
    <physiologicalReaction direction="left-to-right" evidence="13">
        <dbReference type="Rhea" id="RHEA:15150"/>
    </physiologicalReaction>
</comment>
<dbReference type="GO" id="GO:0004733">
    <property type="term" value="F:pyridoxamine phosphate oxidase activity"/>
    <property type="evidence" value="ECO:0007669"/>
    <property type="project" value="UniProtKB-EC"/>
</dbReference>
<comment type="subunit">
    <text evidence="6">Homodimer.</text>
</comment>
<evidence type="ECO:0000256" key="3">
    <source>
        <dbReference type="ARBA" id="ARBA00004738"/>
    </source>
</evidence>
<evidence type="ECO:0000256" key="6">
    <source>
        <dbReference type="ARBA" id="ARBA00011738"/>
    </source>
</evidence>
<dbReference type="FunFam" id="2.30.110.10:FF:000020">
    <property type="entry name" value="PNPO isoform 11"/>
    <property type="match status" value="1"/>
</dbReference>
<feature type="domain" description="Pyridoxamine 5'-phosphate oxidase N-terminal" evidence="16">
    <location>
        <begin position="38"/>
        <end position="140"/>
    </location>
</feature>
<dbReference type="InterPro" id="IPR000659">
    <property type="entry name" value="Pyridox_Oxase"/>
</dbReference>
<dbReference type="Gene3D" id="2.30.110.10">
    <property type="entry name" value="Electron Transport, Fmn-binding Protein, Chain A"/>
    <property type="match status" value="1"/>
</dbReference>
<evidence type="ECO:0000313" key="18">
    <source>
        <dbReference type="EMBL" id="EGC40435.1"/>
    </source>
</evidence>
<dbReference type="KEGG" id="dpp:DICPUDRAFT_85688"/>
<evidence type="ECO:0000256" key="2">
    <source>
        <dbReference type="ARBA" id="ARBA00003691"/>
    </source>
</evidence>
<dbReference type="InterPro" id="IPR019576">
    <property type="entry name" value="Pyridoxamine_oxidase_dimer_C"/>
</dbReference>
<evidence type="ECO:0000313" key="19">
    <source>
        <dbReference type="Proteomes" id="UP000001064"/>
    </source>
</evidence>
<dbReference type="InterPro" id="IPR019740">
    <property type="entry name" value="Pyridox_Oxase_CS"/>
</dbReference>
<dbReference type="PANTHER" id="PTHR10851:SF0">
    <property type="entry name" value="PYRIDOXINE-5'-PHOSPHATE OXIDASE"/>
    <property type="match status" value="1"/>
</dbReference>
<evidence type="ECO:0000256" key="14">
    <source>
        <dbReference type="ARBA" id="ARBA00073441"/>
    </source>
</evidence>
<comment type="similarity">
    <text evidence="5">Belongs to the pyridoxamine 5'-phosphate oxidase family.</text>
</comment>
<dbReference type="GeneID" id="10503414"/>
<comment type="cofactor">
    <cofactor evidence="1">
        <name>FMN</name>
        <dbReference type="ChEBI" id="CHEBI:58210"/>
    </cofactor>
</comment>
<protein>
    <recommendedName>
        <fullName evidence="14">Pyridoxine-5'-phosphate oxidase</fullName>
        <ecNumber evidence="7">1.4.3.5</ecNumber>
    </recommendedName>
    <alternativeName>
        <fullName evidence="15">Pyridoxamine-phosphate oxidase</fullName>
    </alternativeName>
</protein>
<evidence type="ECO:0000256" key="9">
    <source>
        <dbReference type="ARBA" id="ARBA00022643"/>
    </source>
</evidence>
<dbReference type="PROSITE" id="PS01064">
    <property type="entry name" value="PYRIDOX_OXIDASE"/>
    <property type="match status" value="1"/>
</dbReference>
<dbReference type="PIRSF" id="PIRSF000190">
    <property type="entry name" value="Pyd_amn-ph_oxd"/>
    <property type="match status" value="1"/>
</dbReference>
<accession>F0Z6G1</accession>
<evidence type="ECO:0000256" key="4">
    <source>
        <dbReference type="ARBA" id="ARBA00005037"/>
    </source>
</evidence>
<keyword evidence="9" id="KW-0288">FMN</keyword>
<evidence type="ECO:0000256" key="10">
    <source>
        <dbReference type="ARBA" id="ARBA00023002"/>
    </source>
</evidence>
<dbReference type="Proteomes" id="UP000001064">
    <property type="component" value="Unassembled WGS sequence"/>
</dbReference>
<evidence type="ECO:0000259" key="17">
    <source>
        <dbReference type="Pfam" id="PF10590"/>
    </source>
</evidence>
<comment type="pathway">
    <text evidence="4">Cofactor metabolism; pyridoxal 5'-phosphate salvage; pyridoxal 5'-phosphate from pyridoxine 5'-phosphate: step 1/1.</text>
</comment>
<keyword evidence="10" id="KW-0560">Oxidoreductase</keyword>
<comment type="function">
    <text evidence="2">Catalyzes the oxidation of either pyridoxine 5'-phosphate (PNP) or pyridoxamine 5'-phosphate (PMP) into pyridoxal 5'-phosphate (PLP).</text>
</comment>
<dbReference type="UniPathway" id="UPA01068">
    <property type="reaction ID" value="UER00304"/>
</dbReference>
<dbReference type="GO" id="GO:0008615">
    <property type="term" value="P:pyridoxine biosynthetic process"/>
    <property type="evidence" value="ECO:0007669"/>
    <property type="project" value="UniProtKB-KW"/>
</dbReference>
<dbReference type="EC" id="1.4.3.5" evidence="7"/>
<dbReference type="HAMAP" id="MF_01629">
    <property type="entry name" value="PdxH"/>
    <property type="match status" value="1"/>
</dbReference>
<evidence type="ECO:0000256" key="11">
    <source>
        <dbReference type="ARBA" id="ARBA00023096"/>
    </source>
</evidence>
<dbReference type="EMBL" id="GL870942">
    <property type="protein sequence ID" value="EGC40435.1"/>
    <property type="molecule type" value="Genomic_DNA"/>
</dbReference>
<dbReference type="OrthoDB" id="303614at2759"/>
<dbReference type="OMA" id="AYFRTRP"/>
<feature type="domain" description="Pyridoxine 5'-phosphate oxidase dimerisation C-terminal" evidence="17">
    <location>
        <begin position="165"/>
        <end position="208"/>
    </location>
</feature>
<dbReference type="STRING" id="5786.F0Z6G1"/>
<dbReference type="FunCoup" id="F0Z6G1">
    <property type="interactions" value="117"/>
</dbReference>
<dbReference type="VEuPathDB" id="AmoebaDB:DICPUDRAFT_85688"/>
<sequence length="208" mass="24624">MREDYKMGHLEEDELLDSPFKMFDLWMSNEIQWKSDREANAMTLSTCSIDLKPSARIVLLKHYDEKGFVFYTNYNSRKSKELTENPYAALTFLWTQRQVRIEGKVEKVSREESEAYFKTRPHANQIGAWVSEFQSSEITKEQMADNQTRLEKLYEDKPVPLPPFWGGWRVIPSAFEFWQGKGGRVHDRIKYLPSNDNTNSWFHKRLSP</sequence>
<proteinExistence type="inferred from homology"/>
<gene>
    <name evidence="18" type="ORF">DICPUDRAFT_85688</name>
</gene>
<keyword evidence="11" id="KW-0664">Pyridoxine biosynthesis</keyword>
<dbReference type="RefSeq" id="XP_003282982.1">
    <property type="nucleotide sequence ID" value="XM_003282934.1"/>
</dbReference>
<evidence type="ECO:0000256" key="15">
    <source>
        <dbReference type="ARBA" id="ARBA00077914"/>
    </source>
</evidence>
<reference evidence="19" key="1">
    <citation type="journal article" date="2011" name="Genome Biol.">
        <title>Comparative genomics of the social amoebae Dictyostelium discoideum and Dictyostelium purpureum.</title>
        <authorList>
            <consortium name="US DOE Joint Genome Institute (JGI-PGF)"/>
            <person name="Sucgang R."/>
            <person name="Kuo A."/>
            <person name="Tian X."/>
            <person name="Salerno W."/>
            <person name="Parikh A."/>
            <person name="Feasley C.L."/>
            <person name="Dalin E."/>
            <person name="Tu H."/>
            <person name="Huang E."/>
            <person name="Barry K."/>
            <person name="Lindquist E."/>
            <person name="Shapiro H."/>
            <person name="Bruce D."/>
            <person name="Schmutz J."/>
            <person name="Salamov A."/>
            <person name="Fey P."/>
            <person name="Gaudet P."/>
            <person name="Anjard C."/>
            <person name="Babu M.M."/>
            <person name="Basu S."/>
            <person name="Bushmanova Y."/>
            <person name="van der Wel H."/>
            <person name="Katoh-Kurasawa M."/>
            <person name="Dinh C."/>
            <person name="Coutinho P.M."/>
            <person name="Saito T."/>
            <person name="Elias M."/>
            <person name="Schaap P."/>
            <person name="Kay R.R."/>
            <person name="Henrissat B."/>
            <person name="Eichinger L."/>
            <person name="Rivero F."/>
            <person name="Putnam N.H."/>
            <person name="West C.M."/>
            <person name="Loomis W.F."/>
            <person name="Chisholm R.L."/>
            <person name="Shaulsky G."/>
            <person name="Strassmann J.E."/>
            <person name="Queller D.C."/>
            <person name="Kuspa A."/>
            <person name="Grigoriev I.V."/>
        </authorList>
    </citation>
    <scope>NUCLEOTIDE SEQUENCE [LARGE SCALE GENOMIC DNA]</scope>
    <source>
        <strain evidence="19">QSDP1</strain>
    </source>
</reference>
<dbReference type="InterPro" id="IPR012349">
    <property type="entry name" value="Split_barrel_FMN-bd"/>
</dbReference>
<dbReference type="Pfam" id="PF10590">
    <property type="entry name" value="PNP_phzG_C"/>
    <property type="match status" value="1"/>
</dbReference>
<comment type="pathway">
    <text evidence="3">Cofactor metabolism; pyridoxal 5'-phosphate salvage; pyridoxal 5'-phosphate from pyridoxamine 5'-phosphate: step 1/1.</text>
</comment>
<dbReference type="Pfam" id="PF01243">
    <property type="entry name" value="PNPOx_N"/>
    <property type="match status" value="1"/>
</dbReference>
<dbReference type="NCBIfam" id="NF004231">
    <property type="entry name" value="PRK05679.1"/>
    <property type="match status" value="1"/>
</dbReference>
<evidence type="ECO:0000256" key="1">
    <source>
        <dbReference type="ARBA" id="ARBA00001917"/>
    </source>
</evidence>
<dbReference type="NCBIfam" id="TIGR00558">
    <property type="entry name" value="pdxH"/>
    <property type="match status" value="1"/>
</dbReference>
<keyword evidence="19" id="KW-1185">Reference proteome</keyword>
<dbReference type="AlphaFoldDB" id="F0Z6G1"/>
<dbReference type="eggNOG" id="KOG2586">
    <property type="taxonomic scope" value="Eukaryota"/>
</dbReference>
<keyword evidence="8" id="KW-0285">Flavoprotein</keyword>
<evidence type="ECO:0000259" key="16">
    <source>
        <dbReference type="Pfam" id="PF01243"/>
    </source>
</evidence>
<dbReference type="GO" id="GO:0010181">
    <property type="term" value="F:FMN binding"/>
    <property type="evidence" value="ECO:0007669"/>
    <property type="project" value="InterPro"/>
</dbReference>
<organism evidence="18 19">
    <name type="scientific">Dictyostelium purpureum</name>
    <name type="common">Slime mold</name>
    <dbReference type="NCBI Taxonomy" id="5786"/>
    <lineage>
        <taxon>Eukaryota</taxon>
        <taxon>Amoebozoa</taxon>
        <taxon>Evosea</taxon>
        <taxon>Eumycetozoa</taxon>
        <taxon>Dictyostelia</taxon>
        <taxon>Dictyosteliales</taxon>
        <taxon>Dictyosteliaceae</taxon>
        <taxon>Dictyostelium</taxon>
    </lineage>
</organism>
<comment type="catalytic activity">
    <reaction evidence="12">
        <text>pyridoxamine 5'-phosphate + O2 + H2O = pyridoxal 5'-phosphate + H2O2 + NH4(+)</text>
        <dbReference type="Rhea" id="RHEA:15817"/>
        <dbReference type="ChEBI" id="CHEBI:15377"/>
        <dbReference type="ChEBI" id="CHEBI:15379"/>
        <dbReference type="ChEBI" id="CHEBI:16240"/>
        <dbReference type="ChEBI" id="CHEBI:28938"/>
        <dbReference type="ChEBI" id="CHEBI:58451"/>
        <dbReference type="ChEBI" id="CHEBI:597326"/>
        <dbReference type="EC" id="1.4.3.5"/>
    </reaction>
    <physiologicalReaction direction="left-to-right" evidence="12">
        <dbReference type="Rhea" id="RHEA:15818"/>
    </physiologicalReaction>
</comment>
<dbReference type="InterPro" id="IPR011576">
    <property type="entry name" value="Pyridox_Oxase_N"/>
</dbReference>
<evidence type="ECO:0000256" key="7">
    <source>
        <dbReference type="ARBA" id="ARBA00012801"/>
    </source>
</evidence>
<dbReference type="PANTHER" id="PTHR10851">
    <property type="entry name" value="PYRIDOXINE-5-PHOSPHATE OXIDASE"/>
    <property type="match status" value="1"/>
</dbReference>
<evidence type="ECO:0000256" key="5">
    <source>
        <dbReference type="ARBA" id="ARBA00007301"/>
    </source>
</evidence>
<evidence type="ECO:0000256" key="8">
    <source>
        <dbReference type="ARBA" id="ARBA00022630"/>
    </source>
</evidence>
<name>F0Z6G1_DICPU</name>
<dbReference type="InParanoid" id="F0Z6G1"/>